<dbReference type="SUPFAM" id="SSF56601">
    <property type="entry name" value="beta-lactamase/transpeptidase-like"/>
    <property type="match status" value="1"/>
</dbReference>
<dbReference type="Pfam" id="PF00144">
    <property type="entry name" value="Beta-lactamase"/>
    <property type="match status" value="1"/>
</dbReference>
<dbReference type="InterPro" id="IPR052907">
    <property type="entry name" value="Beta-lactamase/esterase"/>
</dbReference>
<evidence type="ECO:0000259" key="2">
    <source>
        <dbReference type="Pfam" id="PF00144"/>
    </source>
</evidence>
<protein>
    <submittedName>
        <fullName evidence="3">Esterase LipL</fullName>
    </submittedName>
</protein>
<dbReference type="InterPro" id="IPR012338">
    <property type="entry name" value="Beta-lactam/transpept-like"/>
</dbReference>
<feature type="domain" description="Beta-lactamase-related" evidence="2">
    <location>
        <begin position="23"/>
        <end position="361"/>
    </location>
</feature>
<dbReference type="EMBL" id="KM105871">
    <property type="protein sequence ID" value="AIL92362.1"/>
    <property type="molecule type" value="Genomic_DNA"/>
</dbReference>
<evidence type="ECO:0000256" key="1">
    <source>
        <dbReference type="SAM" id="MobiDB-lite"/>
    </source>
</evidence>
<evidence type="ECO:0000313" key="3">
    <source>
        <dbReference type="EMBL" id="AIL92362.1"/>
    </source>
</evidence>
<reference evidence="3" key="1">
    <citation type="journal article" date="2014" name="FEBS Lett.">
        <title>Identification and comparative analysis of a genomic island in Mycobacterium avium subsp. hominissuis.</title>
        <authorList>
            <person name="Lahiri A."/>
            <person name="Sanchini A."/>
            <person name="Semmler T."/>
            <person name="Schafer H."/>
            <person name="Lewin A."/>
        </authorList>
    </citation>
    <scope>NUCLEOTIDE SEQUENCE</scope>
    <source>
        <strain evidence="3">2721</strain>
    </source>
</reference>
<dbReference type="AlphaFoldDB" id="A0A088DHB4"/>
<organism evidence="3">
    <name type="scientific">Mycobacterium avium subsp. hominissuis</name>
    <dbReference type="NCBI Taxonomy" id="439334"/>
    <lineage>
        <taxon>Bacteria</taxon>
        <taxon>Bacillati</taxon>
        <taxon>Actinomycetota</taxon>
        <taxon>Actinomycetes</taxon>
        <taxon>Mycobacteriales</taxon>
        <taxon>Mycobacteriaceae</taxon>
        <taxon>Mycobacterium</taxon>
        <taxon>Mycobacterium avium complex (MAC)</taxon>
    </lineage>
</organism>
<dbReference type="PANTHER" id="PTHR43319">
    <property type="entry name" value="BETA-LACTAMASE-RELATED"/>
    <property type="match status" value="1"/>
</dbReference>
<accession>A0A088DHB4</accession>
<dbReference type="Gene3D" id="3.40.710.10">
    <property type="entry name" value="DD-peptidase/beta-lactamase superfamily"/>
    <property type="match status" value="1"/>
</dbReference>
<feature type="region of interest" description="Disordered" evidence="1">
    <location>
        <begin position="390"/>
        <end position="409"/>
    </location>
</feature>
<sequence length="409" mass="43564">MRGAAETHFAGAVRFFAGLFPGRHLGGGALAVYQNGRPMVDVWTGWSDRNGQVPWTADTGAMVFSATKGAASTVIHCLVDRGLLDYDQPVARYWPQFGANGKSAITVRDLMGHLAGLSQLNGITRSELLDHRLMEDRLAAAPPGRLLGKSAYHALTYGWLVSGLARSVTGQDMRELFRSELAAPLDTEGIHLGRPPEQSPIRAAQLVMPQAASSNDFIDSVAPRLASHSLSGGLGALYVPGIKTLLQGDMPFLDSQIPAAKGVMTARALAKLYSALANGGRIDDTQFLSRSLVAGLTGERSQQRDRIALVPMSFHLGYHGSPIPAIMTGFGHAGVGGSIGWADPGTGTAFGFVHNRLLLLTDYAAIAVLATLLDRAAKTSRKSQIKTVRGFGSPYRHPGHPARIVNRTE</sequence>
<name>A0A088DHB4_MYCAV</name>
<dbReference type="PANTHER" id="PTHR43319:SF3">
    <property type="entry name" value="BETA-LACTAMASE-RELATED DOMAIN-CONTAINING PROTEIN"/>
    <property type="match status" value="1"/>
</dbReference>
<proteinExistence type="predicted"/>
<dbReference type="InterPro" id="IPR001466">
    <property type="entry name" value="Beta-lactam-related"/>
</dbReference>